<keyword evidence="3" id="KW-1185">Reference proteome</keyword>
<dbReference type="EnsemblPlants" id="Solyc07g039280.1.1">
    <property type="protein sequence ID" value="Solyc07g039280.1.1"/>
    <property type="gene ID" value="Solyc07g039280.1"/>
</dbReference>
<organism evidence="2">
    <name type="scientific">Solanum lycopersicum</name>
    <name type="common">Tomato</name>
    <name type="synonym">Lycopersicon esculentum</name>
    <dbReference type="NCBI Taxonomy" id="4081"/>
    <lineage>
        <taxon>Eukaryota</taxon>
        <taxon>Viridiplantae</taxon>
        <taxon>Streptophyta</taxon>
        <taxon>Embryophyta</taxon>
        <taxon>Tracheophyta</taxon>
        <taxon>Spermatophyta</taxon>
        <taxon>Magnoliopsida</taxon>
        <taxon>eudicotyledons</taxon>
        <taxon>Gunneridae</taxon>
        <taxon>Pentapetalae</taxon>
        <taxon>asterids</taxon>
        <taxon>lamiids</taxon>
        <taxon>Solanales</taxon>
        <taxon>Solanaceae</taxon>
        <taxon>Solanoideae</taxon>
        <taxon>Solaneae</taxon>
        <taxon>Solanum</taxon>
        <taxon>Solanum subgen. Lycopersicon</taxon>
    </lineage>
</organism>
<dbReference type="HOGENOM" id="CLU_112614_2_1_1"/>
<dbReference type="InterPro" id="IPR052997">
    <property type="entry name" value="RRT15-like"/>
</dbReference>
<sequence>MIGRTDIEGSKSNIAMNALLPQDSYPRARIKFQRSKGSLGLAFTLDFRCPWKAPEGTIPSSSPSHQVATRSRYRSSSSSPPTADELRSGTPVPTSLAYIFPSTIGSSPWTPDLVMSTTGHG</sequence>
<evidence type="ECO:0000313" key="3">
    <source>
        <dbReference type="Proteomes" id="UP000004994"/>
    </source>
</evidence>
<dbReference type="InParanoid" id="K4CDQ4"/>
<dbReference type="Proteomes" id="UP000004994">
    <property type="component" value="Chromosome 7"/>
</dbReference>
<proteinExistence type="predicted"/>
<dbReference type="PANTHER" id="PTHR33047:SF41">
    <property type="entry name" value="REGULATOR OF RDNA TRANSCRIPTION PROTEIN 15"/>
    <property type="match status" value="1"/>
</dbReference>
<dbReference type="AlphaFoldDB" id="K4CDQ4"/>
<dbReference type="PaxDb" id="4081-Solyc07g039280.1.1"/>
<dbReference type="PANTHER" id="PTHR33047">
    <property type="entry name" value="PROTEIN TAR1"/>
    <property type="match status" value="1"/>
</dbReference>
<reference evidence="2" key="2">
    <citation type="submission" date="2015-06" db="UniProtKB">
        <authorList>
            <consortium name="EnsemblPlants"/>
        </authorList>
    </citation>
    <scope>IDENTIFICATION</scope>
    <source>
        <strain evidence="2">cv. Heinz 1706</strain>
    </source>
</reference>
<dbReference type="PhylomeDB" id="K4CDQ4"/>
<evidence type="ECO:0000256" key="1">
    <source>
        <dbReference type="SAM" id="MobiDB-lite"/>
    </source>
</evidence>
<dbReference type="STRING" id="4081.K4CDQ4"/>
<name>K4CDQ4_SOLLC</name>
<evidence type="ECO:0000313" key="2">
    <source>
        <dbReference type="EnsemblPlants" id="Solyc07g039280.1.1"/>
    </source>
</evidence>
<dbReference type="Gramene" id="Solyc07g039280.1.1">
    <property type="protein sequence ID" value="Solyc07g039280.1.1"/>
    <property type="gene ID" value="Solyc07g039280.1"/>
</dbReference>
<protein>
    <submittedName>
        <fullName evidence="2">Uncharacterized protein</fullName>
    </submittedName>
</protein>
<accession>K4CDQ4</accession>
<reference evidence="2" key="1">
    <citation type="journal article" date="2012" name="Nature">
        <title>The tomato genome sequence provides insights into fleshy fruit evolution.</title>
        <authorList>
            <consortium name="Tomato Genome Consortium"/>
        </authorList>
    </citation>
    <scope>NUCLEOTIDE SEQUENCE [LARGE SCALE GENOMIC DNA]</scope>
    <source>
        <strain evidence="2">cv. Heinz 1706</strain>
    </source>
</reference>
<feature type="region of interest" description="Disordered" evidence="1">
    <location>
        <begin position="54"/>
        <end position="92"/>
    </location>
</feature>
<feature type="compositionally biased region" description="Polar residues" evidence="1">
    <location>
        <begin position="58"/>
        <end position="69"/>
    </location>
</feature>